<dbReference type="GO" id="GO:0004222">
    <property type="term" value="F:metalloendopeptidase activity"/>
    <property type="evidence" value="ECO:0007669"/>
    <property type="project" value="InterPro"/>
</dbReference>
<dbReference type="InterPro" id="IPR024079">
    <property type="entry name" value="MetalloPept_cat_dom_sf"/>
</dbReference>
<proteinExistence type="predicted"/>
<evidence type="ECO:0000313" key="3">
    <source>
        <dbReference type="EMBL" id="EYB86792.1"/>
    </source>
</evidence>
<organism evidence="3 4">
    <name type="scientific">Ancylostoma ceylanicum</name>
    <dbReference type="NCBI Taxonomy" id="53326"/>
    <lineage>
        <taxon>Eukaryota</taxon>
        <taxon>Metazoa</taxon>
        <taxon>Ecdysozoa</taxon>
        <taxon>Nematoda</taxon>
        <taxon>Chromadorea</taxon>
        <taxon>Rhabditida</taxon>
        <taxon>Rhabditina</taxon>
        <taxon>Rhabditomorpha</taxon>
        <taxon>Strongyloidea</taxon>
        <taxon>Ancylostomatidae</taxon>
        <taxon>Ancylostomatinae</taxon>
        <taxon>Ancylostoma</taxon>
    </lineage>
</organism>
<comment type="caution">
    <text evidence="3">The sequence shown here is derived from an EMBL/GenBank/DDBJ whole genome shotgun (WGS) entry which is preliminary data.</text>
</comment>
<evidence type="ECO:0000256" key="1">
    <source>
        <dbReference type="SAM" id="SignalP"/>
    </source>
</evidence>
<dbReference type="Proteomes" id="UP000024635">
    <property type="component" value="Unassembled WGS sequence"/>
</dbReference>
<feature type="domain" description="Peptidase M12A" evidence="2">
    <location>
        <begin position="77"/>
        <end position="122"/>
    </location>
</feature>
<evidence type="ECO:0000259" key="2">
    <source>
        <dbReference type="Pfam" id="PF01400"/>
    </source>
</evidence>
<keyword evidence="4" id="KW-1185">Reference proteome</keyword>
<dbReference type="GO" id="GO:0006508">
    <property type="term" value="P:proteolysis"/>
    <property type="evidence" value="ECO:0007669"/>
    <property type="project" value="InterPro"/>
</dbReference>
<dbReference type="Pfam" id="PF01400">
    <property type="entry name" value="Astacin"/>
    <property type="match status" value="1"/>
</dbReference>
<dbReference type="EMBL" id="JARK01001609">
    <property type="protein sequence ID" value="EYB86792.1"/>
    <property type="molecule type" value="Genomic_DNA"/>
</dbReference>
<protein>
    <recommendedName>
        <fullName evidence="2">Peptidase M12A domain-containing protein</fullName>
    </recommendedName>
</protein>
<name>A0A016S8V2_9BILA</name>
<dbReference type="Gene3D" id="3.40.390.10">
    <property type="entry name" value="Collagenase (Catalytic Domain)"/>
    <property type="match status" value="1"/>
</dbReference>
<accession>A0A016S8V2</accession>
<keyword evidence="1" id="KW-0732">Signal</keyword>
<dbReference type="AlphaFoldDB" id="A0A016S8V2"/>
<feature type="signal peptide" evidence="1">
    <location>
        <begin position="1"/>
        <end position="17"/>
    </location>
</feature>
<gene>
    <name evidence="3" type="primary">Acey_s0273.g989</name>
    <name evidence="3" type="ORF">Y032_0273g989</name>
</gene>
<feature type="chain" id="PRO_5001486172" description="Peptidase M12A domain-containing protein" evidence="1">
    <location>
        <begin position="18"/>
        <end position="162"/>
    </location>
</feature>
<reference evidence="4" key="1">
    <citation type="journal article" date="2015" name="Nat. Genet.">
        <title>The genome and transcriptome of the zoonotic hookworm Ancylostoma ceylanicum identify infection-specific gene families.</title>
        <authorList>
            <person name="Schwarz E.M."/>
            <person name="Hu Y."/>
            <person name="Antoshechkin I."/>
            <person name="Miller M.M."/>
            <person name="Sternberg P.W."/>
            <person name="Aroian R.V."/>
        </authorList>
    </citation>
    <scope>NUCLEOTIDE SEQUENCE</scope>
    <source>
        <strain evidence="4">HY135</strain>
    </source>
</reference>
<dbReference type="InterPro" id="IPR001506">
    <property type="entry name" value="Peptidase_M12A"/>
</dbReference>
<evidence type="ECO:0000313" key="4">
    <source>
        <dbReference type="Proteomes" id="UP000024635"/>
    </source>
</evidence>
<sequence length="162" mass="18835">MKFLLTVLLFVEIEAHALTNSNPETHAGDVGKLYEGDILLTPEQEADFTNAVRGEASIEPRQKRHAYRGKDYPTNTWGEKVYYQFDIHASQTLKDEFKRAAMAWQQDTCIDFEEETREHNRSIFKWGIHYEPNGGSRFTYRHPIVGLRLPAKLCRDPSPKYM</sequence>